<dbReference type="InterPro" id="IPR001867">
    <property type="entry name" value="OmpR/PhoB-type_DNA-bd"/>
</dbReference>
<evidence type="ECO:0000313" key="9">
    <source>
        <dbReference type="Proteomes" id="UP000712673"/>
    </source>
</evidence>
<evidence type="ECO:0008006" key="10">
    <source>
        <dbReference type="Google" id="ProtNLM"/>
    </source>
</evidence>
<proteinExistence type="predicted"/>
<dbReference type="Gene3D" id="1.25.40.10">
    <property type="entry name" value="Tetratricopeptide repeat domain"/>
    <property type="match status" value="1"/>
</dbReference>
<dbReference type="Gene3D" id="1.10.10.10">
    <property type="entry name" value="Winged helix-like DNA-binding domain superfamily/Winged helix DNA-binding domain"/>
    <property type="match status" value="1"/>
</dbReference>
<dbReference type="SMART" id="SM00044">
    <property type="entry name" value="CYCc"/>
    <property type="match status" value="1"/>
</dbReference>
<feature type="domain" description="Guanylate cyclase" evidence="6">
    <location>
        <begin position="154"/>
        <end position="286"/>
    </location>
</feature>
<dbReference type="PANTHER" id="PTHR16305">
    <property type="entry name" value="TESTICULAR SOLUBLE ADENYLYL CYCLASE"/>
    <property type="match status" value="1"/>
</dbReference>
<keyword evidence="1" id="KW-0547">Nucleotide-binding</keyword>
<feature type="non-terminal residue" evidence="8">
    <location>
        <position position="995"/>
    </location>
</feature>
<dbReference type="GO" id="GO:0009190">
    <property type="term" value="P:cyclic nucleotide biosynthetic process"/>
    <property type="evidence" value="ECO:0007669"/>
    <property type="project" value="InterPro"/>
</dbReference>
<dbReference type="Pfam" id="PF13191">
    <property type="entry name" value="AAA_16"/>
    <property type="match status" value="1"/>
</dbReference>
<accession>A0A937W364</accession>
<keyword evidence="2" id="KW-0067">ATP-binding</keyword>
<dbReference type="GO" id="GO:0000160">
    <property type="term" value="P:phosphorelay signal transduction system"/>
    <property type="evidence" value="ECO:0007669"/>
    <property type="project" value="InterPro"/>
</dbReference>
<evidence type="ECO:0000259" key="6">
    <source>
        <dbReference type="PROSITE" id="PS50125"/>
    </source>
</evidence>
<keyword evidence="3 4" id="KW-0238">DNA-binding</keyword>
<gene>
    <name evidence="8" type="ORF">FJZ47_18705</name>
</gene>
<dbReference type="InterPro" id="IPR041664">
    <property type="entry name" value="AAA_16"/>
</dbReference>
<dbReference type="InterPro" id="IPR001054">
    <property type="entry name" value="A/G_cyclase"/>
</dbReference>
<dbReference type="Proteomes" id="UP000712673">
    <property type="component" value="Unassembled WGS sequence"/>
</dbReference>
<dbReference type="Pfam" id="PF00486">
    <property type="entry name" value="Trans_reg_C"/>
    <property type="match status" value="1"/>
</dbReference>
<dbReference type="SUPFAM" id="SSF48452">
    <property type="entry name" value="TPR-like"/>
    <property type="match status" value="1"/>
</dbReference>
<dbReference type="GO" id="GO:0003677">
    <property type="term" value="F:DNA binding"/>
    <property type="evidence" value="ECO:0007669"/>
    <property type="project" value="UniProtKB-UniRule"/>
</dbReference>
<reference evidence="8" key="1">
    <citation type="submission" date="2019-03" db="EMBL/GenBank/DDBJ databases">
        <title>Lake Tanganyika Metagenome-Assembled Genomes (MAGs).</title>
        <authorList>
            <person name="Tran P."/>
        </authorList>
    </citation>
    <scope>NUCLEOTIDE SEQUENCE</scope>
    <source>
        <strain evidence="8">K_DeepCast_65m_m2_066</strain>
    </source>
</reference>
<dbReference type="GO" id="GO:0004016">
    <property type="term" value="F:adenylate cyclase activity"/>
    <property type="evidence" value="ECO:0007669"/>
    <property type="project" value="TreeGrafter"/>
</dbReference>
<feature type="domain" description="OmpR/PhoB-type" evidence="7">
    <location>
        <begin position="1"/>
        <end position="98"/>
    </location>
</feature>
<dbReference type="PROSITE" id="PS50125">
    <property type="entry name" value="GUANYLATE_CYCLASE_2"/>
    <property type="match status" value="1"/>
</dbReference>
<sequence length="995" mass="109708">MRYSFGDYTLYADRYELYCHDRRIPLEPHVCEVLAYLVQHRDRVVSKHELLEHLWPQRYVSDKALVRCMQKARAALKDQQGQTALIQTIYGRGYRFTGLLPSDAPETPESAPRLPARVSPPDRQDVQAISCEPSPFGLWPSRRDGLAGERKPVTVVMGRVASAAELVAHSDVETLYSVMQTVLALAQRVVQRYEGTITAYRSDGFMALFGAPLAYEDHAHRAVRAALDLMTAWPGQATLGTHALPLKLHVSLGLDTGLVIVGRLEAERQTPYVAMSPVTQGAERLQQGAAPGVILVSEATARLVERDVHLVPWQSPLTGHQADIIRAYQVVATRLPAWPWTAASGYVHRPFVGRAQELSLLHERCTQAAGGAGQVVGVVGEPGLGKTRLLYEFVQSLQGQRVTCYVGRCLSYGRSTSYLPLLDLLRQACVIGEMEPPESATVKLRQCLHDAQLDPETWLPHLLPILGIHSGLEQSATLSPVTRQGRTVTALWQLLLARKSEGPLLLILEDLQWMDATSEACLTALVERLGSTPSFCLCTYRPGYTPPWLRYACATQLALTPLPLHASGHVLHGIPGTSQLPATVRQMILAKAQGNPFFVEELAHAVVEQGSQHDAAVVFPETIQAILASRIDRLPAETKRLLQAAAVLGTDVSIALLQVITGWPVEVVEQHLHDLQSMEFLYETRPLPDRFYTFKHVLTQEAAYQSLLHATRQHYHAQIAQALVAQFPKSVDTQPALVAHHYTAAGLAAQAVPYWHQAGQQAVERCANLDAISHLTKGIALLMTLPDTPARAAQELVLQTTLGQALLATKGQASSEVEQAYQRARLLCQQVQDPSRLFPVLVGLRVFHEGRGEFQTARELGEQLLALAHHAADPALLVSAHRAHGGTLLFLGAFTQARMHLEQSIALYHPQQHGATALRYQSQPPMVHCLRVLAITLWHLGYPDQALLRSREACALAQEWAHPYSLAYALAFSAWLHSLRRDPQGVQEQADAFLA</sequence>
<dbReference type="GO" id="GO:0006355">
    <property type="term" value="P:regulation of DNA-templated transcription"/>
    <property type="evidence" value="ECO:0007669"/>
    <property type="project" value="InterPro"/>
</dbReference>
<evidence type="ECO:0000256" key="2">
    <source>
        <dbReference type="ARBA" id="ARBA00022840"/>
    </source>
</evidence>
<comment type="caution">
    <text evidence="8">The sequence shown here is derived from an EMBL/GenBank/DDBJ whole genome shotgun (WGS) entry which is preliminary data.</text>
</comment>
<evidence type="ECO:0000256" key="1">
    <source>
        <dbReference type="ARBA" id="ARBA00022741"/>
    </source>
</evidence>
<dbReference type="InterPro" id="IPR029787">
    <property type="entry name" value="Nucleotide_cyclase"/>
</dbReference>
<dbReference type="PROSITE" id="PS51755">
    <property type="entry name" value="OMPR_PHOB"/>
    <property type="match status" value="1"/>
</dbReference>
<dbReference type="Gene3D" id="3.30.70.1230">
    <property type="entry name" value="Nucleotide cyclase"/>
    <property type="match status" value="1"/>
</dbReference>
<protein>
    <recommendedName>
        <fullName evidence="10">OmpR/PhoB-type domain-containing protein</fullName>
    </recommendedName>
</protein>
<dbReference type="InterPro" id="IPR036388">
    <property type="entry name" value="WH-like_DNA-bd_sf"/>
</dbReference>
<evidence type="ECO:0000256" key="5">
    <source>
        <dbReference type="SAM" id="MobiDB-lite"/>
    </source>
</evidence>
<evidence type="ECO:0000256" key="3">
    <source>
        <dbReference type="ARBA" id="ARBA00023125"/>
    </source>
</evidence>
<evidence type="ECO:0000259" key="7">
    <source>
        <dbReference type="PROSITE" id="PS51755"/>
    </source>
</evidence>
<dbReference type="SUPFAM" id="SSF46894">
    <property type="entry name" value="C-terminal effector domain of the bipartite response regulators"/>
    <property type="match status" value="1"/>
</dbReference>
<dbReference type="InterPro" id="IPR011990">
    <property type="entry name" value="TPR-like_helical_dom_sf"/>
</dbReference>
<feature type="region of interest" description="Disordered" evidence="5">
    <location>
        <begin position="101"/>
        <end position="124"/>
    </location>
</feature>
<evidence type="ECO:0000256" key="4">
    <source>
        <dbReference type="PROSITE-ProRule" id="PRU01091"/>
    </source>
</evidence>
<dbReference type="SUPFAM" id="SSF52540">
    <property type="entry name" value="P-loop containing nucleoside triphosphate hydrolases"/>
    <property type="match status" value="1"/>
</dbReference>
<dbReference type="InterPro" id="IPR027417">
    <property type="entry name" value="P-loop_NTPase"/>
</dbReference>
<dbReference type="Gene3D" id="3.40.50.300">
    <property type="entry name" value="P-loop containing nucleotide triphosphate hydrolases"/>
    <property type="match status" value="1"/>
</dbReference>
<dbReference type="Pfam" id="PF00211">
    <property type="entry name" value="Guanylate_cyc"/>
    <property type="match status" value="1"/>
</dbReference>
<dbReference type="PANTHER" id="PTHR16305:SF28">
    <property type="entry name" value="GUANYLATE CYCLASE DOMAIN-CONTAINING PROTEIN"/>
    <property type="match status" value="1"/>
</dbReference>
<dbReference type="GO" id="GO:0005524">
    <property type="term" value="F:ATP binding"/>
    <property type="evidence" value="ECO:0007669"/>
    <property type="project" value="UniProtKB-KW"/>
</dbReference>
<dbReference type="SUPFAM" id="SSF55073">
    <property type="entry name" value="Nucleotide cyclase"/>
    <property type="match status" value="1"/>
</dbReference>
<name>A0A937W364_UNCTE</name>
<dbReference type="SMART" id="SM00862">
    <property type="entry name" value="Trans_reg_C"/>
    <property type="match status" value="1"/>
</dbReference>
<dbReference type="AlphaFoldDB" id="A0A937W364"/>
<feature type="DNA-binding region" description="OmpR/PhoB-type" evidence="4">
    <location>
        <begin position="1"/>
        <end position="98"/>
    </location>
</feature>
<organism evidence="8 9">
    <name type="scientific">Tectimicrobiota bacterium</name>
    <dbReference type="NCBI Taxonomy" id="2528274"/>
    <lineage>
        <taxon>Bacteria</taxon>
        <taxon>Pseudomonadati</taxon>
        <taxon>Nitrospinota/Tectimicrobiota group</taxon>
        <taxon>Candidatus Tectimicrobiota</taxon>
    </lineage>
</organism>
<dbReference type="InterPro" id="IPR016032">
    <property type="entry name" value="Sig_transdc_resp-reg_C-effctor"/>
</dbReference>
<dbReference type="EMBL" id="VGLS01000693">
    <property type="protein sequence ID" value="MBM3225812.1"/>
    <property type="molecule type" value="Genomic_DNA"/>
</dbReference>
<dbReference type="CDD" id="cd00383">
    <property type="entry name" value="trans_reg_C"/>
    <property type="match status" value="1"/>
</dbReference>
<evidence type="ECO:0000313" key="8">
    <source>
        <dbReference type="EMBL" id="MBM3225812.1"/>
    </source>
</evidence>
<dbReference type="GO" id="GO:0005737">
    <property type="term" value="C:cytoplasm"/>
    <property type="evidence" value="ECO:0007669"/>
    <property type="project" value="TreeGrafter"/>
</dbReference>
<dbReference type="CDD" id="cd07302">
    <property type="entry name" value="CHD"/>
    <property type="match status" value="1"/>
</dbReference>